<dbReference type="InterPro" id="IPR010920">
    <property type="entry name" value="LSM_dom_sf"/>
</dbReference>
<dbReference type="GO" id="GO:0005886">
    <property type="term" value="C:plasma membrane"/>
    <property type="evidence" value="ECO:0007669"/>
    <property type="project" value="UniProtKB-SubCell"/>
</dbReference>
<dbReference type="KEGG" id="pprf:DPRO_1874"/>
<feature type="transmembrane region" description="Helical" evidence="7">
    <location>
        <begin position="111"/>
        <end position="131"/>
    </location>
</feature>
<dbReference type="InterPro" id="IPR049278">
    <property type="entry name" value="MS_channel_C"/>
</dbReference>
<dbReference type="InterPro" id="IPR023408">
    <property type="entry name" value="MscS_beta-dom_sf"/>
</dbReference>
<dbReference type="PANTHER" id="PTHR30221">
    <property type="entry name" value="SMALL-CONDUCTANCE MECHANOSENSITIVE CHANNEL"/>
    <property type="match status" value="1"/>
</dbReference>
<dbReference type="Gene3D" id="2.30.30.60">
    <property type="match status" value="1"/>
</dbReference>
<keyword evidence="3" id="KW-1003">Cell membrane</keyword>
<dbReference type="EMBL" id="LT907975">
    <property type="protein sequence ID" value="SOB58774.1"/>
    <property type="molecule type" value="Genomic_DNA"/>
</dbReference>
<protein>
    <submittedName>
        <fullName evidence="10">MscS Mechanosensitive ion channel</fullName>
    </submittedName>
</protein>
<evidence type="ECO:0000256" key="4">
    <source>
        <dbReference type="ARBA" id="ARBA00022692"/>
    </source>
</evidence>
<organism evidence="10 11">
    <name type="scientific">Pseudodesulfovibrio profundus</name>
    <dbReference type="NCBI Taxonomy" id="57320"/>
    <lineage>
        <taxon>Bacteria</taxon>
        <taxon>Pseudomonadati</taxon>
        <taxon>Thermodesulfobacteriota</taxon>
        <taxon>Desulfovibrionia</taxon>
        <taxon>Desulfovibrionales</taxon>
        <taxon>Desulfovibrionaceae</taxon>
    </lineage>
</organism>
<keyword evidence="5 7" id="KW-1133">Transmembrane helix</keyword>
<dbReference type="AlphaFoldDB" id="A0A2C8F877"/>
<evidence type="ECO:0000256" key="7">
    <source>
        <dbReference type="SAM" id="Phobius"/>
    </source>
</evidence>
<evidence type="ECO:0000313" key="11">
    <source>
        <dbReference type="Proteomes" id="UP000219215"/>
    </source>
</evidence>
<dbReference type="Gene3D" id="3.30.70.100">
    <property type="match status" value="1"/>
</dbReference>
<dbReference type="Pfam" id="PF21082">
    <property type="entry name" value="MS_channel_3rd"/>
    <property type="match status" value="1"/>
</dbReference>
<dbReference type="PANTHER" id="PTHR30221:SF1">
    <property type="entry name" value="SMALL-CONDUCTANCE MECHANOSENSITIVE CHANNEL"/>
    <property type="match status" value="1"/>
</dbReference>
<keyword evidence="11" id="KW-1185">Reference proteome</keyword>
<evidence type="ECO:0000256" key="5">
    <source>
        <dbReference type="ARBA" id="ARBA00022989"/>
    </source>
</evidence>
<evidence type="ECO:0000259" key="8">
    <source>
        <dbReference type="Pfam" id="PF00924"/>
    </source>
</evidence>
<evidence type="ECO:0000256" key="2">
    <source>
        <dbReference type="ARBA" id="ARBA00008017"/>
    </source>
</evidence>
<keyword evidence="6 7" id="KW-0472">Membrane</keyword>
<feature type="transmembrane region" description="Helical" evidence="7">
    <location>
        <begin position="12"/>
        <end position="28"/>
    </location>
</feature>
<dbReference type="Gene3D" id="1.10.287.1260">
    <property type="match status" value="1"/>
</dbReference>
<evidence type="ECO:0000256" key="6">
    <source>
        <dbReference type="ARBA" id="ARBA00023136"/>
    </source>
</evidence>
<dbReference type="InterPro" id="IPR011066">
    <property type="entry name" value="MscS_channel_C_sf"/>
</dbReference>
<dbReference type="SUPFAM" id="SSF50182">
    <property type="entry name" value="Sm-like ribonucleoproteins"/>
    <property type="match status" value="1"/>
</dbReference>
<reference evidence="11" key="1">
    <citation type="submission" date="2017-09" db="EMBL/GenBank/DDBJ databases">
        <authorList>
            <person name="Regsiter A."/>
            <person name="William W."/>
        </authorList>
    </citation>
    <scope>NUCLEOTIDE SEQUENCE [LARGE SCALE GENOMIC DNA]</scope>
    <source>
        <strain evidence="11">500-1</strain>
    </source>
</reference>
<evidence type="ECO:0000313" key="10">
    <source>
        <dbReference type="EMBL" id="SOB58774.1"/>
    </source>
</evidence>
<dbReference type="Pfam" id="PF00924">
    <property type="entry name" value="MS_channel_2nd"/>
    <property type="match status" value="1"/>
</dbReference>
<dbReference type="SUPFAM" id="SSF82689">
    <property type="entry name" value="Mechanosensitive channel protein MscS (YggB), C-terminal domain"/>
    <property type="match status" value="1"/>
</dbReference>
<dbReference type="Proteomes" id="UP000219215">
    <property type="component" value="Chromosome DPRO"/>
</dbReference>
<name>A0A2C8F877_9BACT</name>
<gene>
    <name evidence="10" type="ORF">DPRO_1874</name>
</gene>
<evidence type="ECO:0000256" key="3">
    <source>
        <dbReference type="ARBA" id="ARBA00022475"/>
    </source>
</evidence>
<evidence type="ECO:0000259" key="9">
    <source>
        <dbReference type="Pfam" id="PF21082"/>
    </source>
</evidence>
<dbReference type="GO" id="GO:0008381">
    <property type="term" value="F:mechanosensitive monoatomic ion channel activity"/>
    <property type="evidence" value="ECO:0007669"/>
    <property type="project" value="InterPro"/>
</dbReference>
<comment type="similarity">
    <text evidence="2">Belongs to the MscS (TC 1.A.23) family.</text>
</comment>
<feature type="domain" description="Mechanosensitive ion channel MscS" evidence="8">
    <location>
        <begin position="130"/>
        <end position="195"/>
    </location>
</feature>
<proteinExistence type="inferred from homology"/>
<dbReference type="InterPro" id="IPR006685">
    <property type="entry name" value="MscS_channel_2nd"/>
</dbReference>
<comment type="subcellular location">
    <subcellularLocation>
        <location evidence="1">Cell membrane</location>
        <topology evidence="1">Multi-pass membrane protein</topology>
    </subcellularLocation>
</comment>
<dbReference type="RefSeq" id="WP_232005762.1">
    <property type="nucleotide sequence ID" value="NZ_LT907975.1"/>
</dbReference>
<sequence length="302" mass="34532">MNIGMDLDLIFYVIGISAVALFAFWWLYHRVSSLKSQRVDRIKNMFHDPETMAAMPTDVLTASEERQEKKKIVKGVKTRFTIIQRTLFFCILFIWLFAITAPFIGSIPSTMLSILIAITTAVVGIAARPLVENMISGIVISFSKQLRVGDTLSMDQQYGTVEDISITHTKIKTWDWKRYVIPNSRMLNKEFVNLTLNDSLLWAYLEFHVSYDADLDEVMEVALEVAETSEYRINQEPAQFWVMRMEKESVVCWLAAWAESPAEAWNLKSDMAISLIKMLRERGIPAHTSYVDLKGKLSSSPV</sequence>
<feature type="transmembrane region" description="Helical" evidence="7">
    <location>
        <begin position="87"/>
        <end position="105"/>
    </location>
</feature>
<feature type="domain" description="Mechanosensitive ion channel MscS C-terminal" evidence="9">
    <location>
        <begin position="205"/>
        <end position="285"/>
    </location>
</feature>
<dbReference type="InterPro" id="IPR045275">
    <property type="entry name" value="MscS_archaea/bacteria_type"/>
</dbReference>
<keyword evidence="4 7" id="KW-0812">Transmembrane</keyword>
<evidence type="ECO:0000256" key="1">
    <source>
        <dbReference type="ARBA" id="ARBA00004651"/>
    </source>
</evidence>
<accession>A0A2C8F877</accession>